<sequence>MDFNEDRLLAARLKSGDEMAYDTLMNQYYVLLCNYAFTFTKNRDNAEDIVQNVMVDLWTKRKKIKPELCLKNYLYKSVYNGFISQYRKQKPVIYLEKKHIDAVDAIMESNQEEMQRLIKLVNHEIERLPKKCREIFLLNKKDGLTHTEISEHLDISTKTVEGHITRAFKILKNRLEERIGPVLFLLLGNPLK</sequence>
<dbReference type="GO" id="GO:0003677">
    <property type="term" value="F:DNA binding"/>
    <property type="evidence" value="ECO:0007669"/>
    <property type="project" value="InterPro"/>
</dbReference>
<evidence type="ECO:0000313" key="7">
    <source>
        <dbReference type="EMBL" id="MUH37443.1"/>
    </source>
</evidence>
<reference evidence="7 8" key="1">
    <citation type="journal article" date="2019" name="Mar. Drugs">
        <title>Comparative Genomics and CAZyme Genome Repertoires of Marine Zobellia amurskyensis KMM 3526(T) and Zobellia laminariae KMM 3676(T).</title>
        <authorList>
            <person name="Chernysheva N."/>
            <person name="Bystritskaya E."/>
            <person name="Stenkova A."/>
            <person name="Golovkin I."/>
            <person name="Nedashkovskaya O."/>
            <person name="Isaeva M."/>
        </authorList>
    </citation>
    <scope>NUCLEOTIDE SEQUENCE [LARGE SCALE GENOMIC DNA]</scope>
    <source>
        <strain evidence="7 8">KMM 3526</strain>
    </source>
</reference>
<evidence type="ECO:0000256" key="3">
    <source>
        <dbReference type="ARBA" id="ARBA00023082"/>
    </source>
</evidence>
<keyword evidence="2" id="KW-0805">Transcription regulation</keyword>
<dbReference type="NCBIfam" id="TIGR02985">
    <property type="entry name" value="Sig70_bacteroi1"/>
    <property type="match status" value="1"/>
</dbReference>
<dbReference type="EMBL" id="RCNR01000040">
    <property type="protein sequence ID" value="MUH37443.1"/>
    <property type="molecule type" value="Genomic_DNA"/>
</dbReference>
<accession>A0A7X3D3A8</accession>
<evidence type="ECO:0000259" key="6">
    <source>
        <dbReference type="Pfam" id="PF08281"/>
    </source>
</evidence>
<evidence type="ECO:0000313" key="8">
    <source>
        <dbReference type="Proteomes" id="UP000540519"/>
    </source>
</evidence>
<keyword evidence="8" id="KW-1185">Reference proteome</keyword>
<comment type="similarity">
    <text evidence="1">Belongs to the sigma-70 factor family. ECF subfamily.</text>
</comment>
<dbReference type="NCBIfam" id="TIGR02937">
    <property type="entry name" value="sigma70-ECF"/>
    <property type="match status" value="1"/>
</dbReference>
<dbReference type="Gene3D" id="1.10.1740.10">
    <property type="match status" value="1"/>
</dbReference>
<evidence type="ECO:0000256" key="4">
    <source>
        <dbReference type="ARBA" id="ARBA00023163"/>
    </source>
</evidence>
<proteinExistence type="inferred from homology"/>
<feature type="domain" description="RNA polymerase sigma-70 region 2" evidence="5">
    <location>
        <begin position="24"/>
        <end position="90"/>
    </location>
</feature>
<dbReference type="InterPro" id="IPR013325">
    <property type="entry name" value="RNA_pol_sigma_r2"/>
</dbReference>
<dbReference type="AlphaFoldDB" id="A0A7X3D3A8"/>
<organism evidence="7 8">
    <name type="scientific">Zobellia amurskyensis</name>
    <dbReference type="NCBI Taxonomy" id="248905"/>
    <lineage>
        <taxon>Bacteria</taxon>
        <taxon>Pseudomonadati</taxon>
        <taxon>Bacteroidota</taxon>
        <taxon>Flavobacteriia</taxon>
        <taxon>Flavobacteriales</taxon>
        <taxon>Flavobacteriaceae</taxon>
        <taxon>Zobellia</taxon>
    </lineage>
</organism>
<feature type="domain" description="RNA polymerase sigma factor 70 region 4 type 2" evidence="6">
    <location>
        <begin position="124"/>
        <end position="169"/>
    </location>
</feature>
<dbReference type="InterPro" id="IPR014327">
    <property type="entry name" value="RNA_pol_sigma70_bacteroid"/>
</dbReference>
<protein>
    <submittedName>
        <fullName evidence="7">RNA polymerase sigma-70 factor</fullName>
    </submittedName>
</protein>
<dbReference type="Pfam" id="PF04542">
    <property type="entry name" value="Sigma70_r2"/>
    <property type="match status" value="1"/>
</dbReference>
<dbReference type="GO" id="GO:0006352">
    <property type="term" value="P:DNA-templated transcription initiation"/>
    <property type="evidence" value="ECO:0007669"/>
    <property type="project" value="InterPro"/>
</dbReference>
<dbReference type="SUPFAM" id="SSF88659">
    <property type="entry name" value="Sigma3 and sigma4 domains of RNA polymerase sigma factors"/>
    <property type="match status" value="1"/>
</dbReference>
<dbReference type="Gene3D" id="1.10.10.10">
    <property type="entry name" value="Winged helix-like DNA-binding domain superfamily/Winged helix DNA-binding domain"/>
    <property type="match status" value="1"/>
</dbReference>
<keyword evidence="3" id="KW-0731">Sigma factor</keyword>
<evidence type="ECO:0000256" key="1">
    <source>
        <dbReference type="ARBA" id="ARBA00010641"/>
    </source>
</evidence>
<keyword evidence="4" id="KW-0804">Transcription</keyword>
<gene>
    <name evidence="7" type="ORF">D9O36_16445</name>
</gene>
<evidence type="ECO:0000256" key="2">
    <source>
        <dbReference type="ARBA" id="ARBA00023015"/>
    </source>
</evidence>
<dbReference type="SUPFAM" id="SSF88946">
    <property type="entry name" value="Sigma2 domain of RNA polymerase sigma factors"/>
    <property type="match status" value="1"/>
</dbReference>
<dbReference type="InterPro" id="IPR036388">
    <property type="entry name" value="WH-like_DNA-bd_sf"/>
</dbReference>
<dbReference type="GO" id="GO:0016987">
    <property type="term" value="F:sigma factor activity"/>
    <property type="evidence" value="ECO:0007669"/>
    <property type="project" value="UniProtKB-KW"/>
</dbReference>
<dbReference type="InterPro" id="IPR013249">
    <property type="entry name" value="RNA_pol_sigma70_r4_t2"/>
</dbReference>
<dbReference type="InterPro" id="IPR014284">
    <property type="entry name" value="RNA_pol_sigma-70_dom"/>
</dbReference>
<dbReference type="Proteomes" id="UP000540519">
    <property type="component" value="Unassembled WGS sequence"/>
</dbReference>
<dbReference type="InterPro" id="IPR039425">
    <property type="entry name" value="RNA_pol_sigma-70-like"/>
</dbReference>
<dbReference type="PANTHER" id="PTHR43133">
    <property type="entry name" value="RNA POLYMERASE ECF-TYPE SIGMA FACTO"/>
    <property type="match status" value="1"/>
</dbReference>
<evidence type="ECO:0000259" key="5">
    <source>
        <dbReference type="Pfam" id="PF04542"/>
    </source>
</evidence>
<name>A0A7X3D3A8_9FLAO</name>
<dbReference type="InterPro" id="IPR013324">
    <property type="entry name" value="RNA_pol_sigma_r3/r4-like"/>
</dbReference>
<comment type="caution">
    <text evidence="7">The sequence shown here is derived from an EMBL/GenBank/DDBJ whole genome shotgun (WGS) entry which is preliminary data.</text>
</comment>
<dbReference type="InterPro" id="IPR007627">
    <property type="entry name" value="RNA_pol_sigma70_r2"/>
</dbReference>
<dbReference type="Pfam" id="PF08281">
    <property type="entry name" value="Sigma70_r4_2"/>
    <property type="match status" value="1"/>
</dbReference>
<dbReference type="PANTHER" id="PTHR43133:SF46">
    <property type="entry name" value="RNA POLYMERASE SIGMA-70 FACTOR ECF SUBFAMILY"/>
    <property type="match status" value="1"/>
</dbReference>